<feature type="compositionally biased region" description="Polar residues" evidence="5">
    <location>
        <begin position="201"/>
        <end position="218"/>
    </location>
</feature>
<feature type="transmembrane region" description="Helical" evidence="6">
    <location>
        <begin position="405"/>
        <end position="422"/>
    </location>
</feature>
<feature type="region of interest" description="Disordered" evidence="5">
    <location>
        <begin position="185"/>
        <end position="264"/>
    </location>
</feature>
<dbReference type="Proteomes" id="UP000193560">
    <property type="component" value="Unassembled WGS sequence"/>
</dbReference>
<evidence type="ECO:0000256" key="4">
    <source>
        <dbReference type="ARBA" id="ARBA00023136"/>
    </source>
</evidence>
<evidence type="ECO:0000256" key="3">
    <source>
        <dbReference type="ARBA" id="ARBA00022989"/>
    </source>
</evidence>
<organism evidence="7 8">
    <name type="scientific">Absidia repens</name>
    <dbReference type="NCBI Taxonomy" id="90262"/>
    <lineage>
        <taxon>Eukaryota</taxon>
        <taxon>Fungi</taxon>
        <taxon>Fungi incertae sedis</taxon>
        <taxon>Mucoromycota</taxon>
        <taxon>Mucoromycotina</taxon>
        <taxon>Mucoromycetes</taxon>
        <taxon>Mucorales</taxon>
        <taxon>Cunninghamellaceae</taxon>
        <taxon>Absidia</taxon>
    </lineage>
</organism>
<feature type="transmembrane region" description="Helical" evidence="6">
    <location>
        <begin position="49"/>
        <end position="72"/>
    </location>
</feature>
<feature type="compositionally biased region" description="Basic and acidic residues" evidence="5">
    <location>
        <begin position="219"/>
        <end position="242"/>
    </location>
</feature>
<name>A0A1X2IH67_9FUNG</name>
<dbReference type="GO" id="GO:0005385">
    <property type="term" value="F:zinc ion transmembrane transporter activity"/>
    <property type="evidence" value="ECO:0007669"/>
    <property type="project" value="TreeGrafter"/>
</dbReference>
<proteinExistence type="predicted"/>
<evidence type="ECO:0000313" key="7">
    <source>
        <dbReference type="EMBL" id="ORZ16511.1"/>
    </source>
</evidence>
<keyword evidence="4 6" id="KW-0472">Membrane</keyword>
<evidence type="ECO:0000256" key="1">
    <source>
        <dbReference type="ARBA" id="ARBA00004141"/>
    </source>
</evidence>
<accession>A0A1X2IH67</accession>
<dbReference type="Pfam" id="PF02535">
    <property type="entry name" value="Zip"/>
    <property type="match status" value="1"/>
</dbReference>
<dbReference type="PANTHER" id="PTHR11040:SF210">
    <property type="entry name" value="ZINC-REGULATED TRANSPORTER 3"/>
    <property type="match status" value="1"/>
</dbReference>
<feature type="compositionally biased region" description="Low complexity" evidence="5">
    <location>
        <begin position="142"/>
        <end position="156"/>
    </location>
</feature>
<feature type="region of interest" description="Disordered" evidence="5">
    <location>
        <begin position="116"/>
        <end position="163"/>
    </location>
</feature>
<feature type="compositionally biased region" description="Low complexity" evidence="5">
    <location>
        <begin position="243"/>
        <end position="255"/>
    </location>
</feature>
<dbReference type="OrthoDB" id="262547at2759"/>
<dbReference type="AlphaFoldDB" id="A0A1X2IH67"/>
<evidence type="ECO:0000256" key="2">
    <source>
        <dbReference type="ARBA" id="ARBA00022692"/>
    </source>
</evidence>
<feature type="transmembrane region" description="Helical" evidence="6">
    <location>
        <begin position="84"/>
        <end position="102"/>
    </location>
</feature>
<evidence type="ECO:0000256" key="5">
    <source>
        <dbReference type="SAM" id="MobiDB-lite"/>
    </source>
</evidence>
<feature type="compositionally biased region" description="Basic residues" evidence="5">
    <location>
        <begin position="119"/>
        <end position="141"/>
    </location>
</feature>
<reference evidence="7 8" key="1">
    <citation type="submission" date="2016-07" db="EMBL/GenBank/DDBJ databases">
        <title>Pervasive Adenine N6-methylation of Active Genes in Fungi.</title>
        <authorList>
            <consortium name="DOE Joint Genome Institute"/>
            <person name="Mondo S.J."/>
            <person name="Dannebaum R.O."/>
            <person name="Kuo R.C."/>
            <person name="Labutti K."/>
            <person name="Haridas S."/>
            <person name="Kuo A."/>
            <person name="Salamov A."/>
            <person name="Ahrendt S.R."/>
            <person name="Lipzen A."/>
            <person name="Sullivan W."/>
            <person name="Andreopoulos W.B."/>
            <person name="Clum A."/>
            <person name="Lindquist E."/>
            <person name="Daum C."/>
            <person name="Ramamoorthy G.K."/>
            <person name="Gryganskyi A."/>
            <person name="Culley D."/>
            <person name="Magnuson J.K."/>
            <person name="James T.Y."/>
            <person name="O'Malley M.A."/>
            <person name="Stajich J.E."/>
            <person name="Spatafora J.W."/>
            <person name="Visel A."/>
            <person name="Grigoriev I.V."/>
        </authorList>
    </citation>
    <scope>NUCLEOTIDE SEQUENCE [LARGE SCALE GENOMIC DNA]</scope>
    <source>
        <strain evidence="7 8">NRRL 1336</strain>
    </source>
</reference>
<sequence length="425" mass="46808">MLDSQVGQGNVEGWYMVFISSTACIFGAAIVFIDKVWHRRQGSILSSRAFLASAMALASGVLLISSLAILLPESQIRLKSTPKAYGWFLFGAFLTLCLTRLIHWCAPDALHACGSDSPKKHHHNHHSHHNHHHHHHHHHHNNGSISPTASSFSSPTMIQHEHSLPSTDLRIQQLPMDDEQRKLIASPDRTTTGMDYGSTVLVPNSPFSLQEHTQYSSSRDLERDNHKLDHHGIDIDTDDMHHNSISSISSSSSSNSEDDPDDHMDLENNKEYFWSIGIQTAIAICVHKFPEGLVMFISSQASSSLGLSVAAAMSIHNLTEGVMMALPIYYATGSSTNAFLYASFMGGLSQPLGALIGLLAFRSTTKYQEDVLFGITFGIISGMMCFITIQGMLPQAIQANHHHHVVLFFFLGVLLVGLTSLLKTI</sequence>
<keyword evidence="3 6" id="KW-1133">Transmembrane helix</keyword>
<protein>
    <submittedName>
        <fullName evidence="7">Zinc/iron permease</fullName>
    </submittedName>
</protein>
<dbReference type="PANTHER" id="PTHR11040">
    <property type="entry name" value="ZINC/IRON TRANSPORTER"/>
    <property type="match status" value="1"/>
</dbReference>
<evidence type="ECO:0000313" key="8">
    <source>
        <dbReference type="Proteomes" id="UP000193560"/>
    </source>
</evidence>
<comment type="caution">
    <text evidence="7">The sequence shown here is derived from an EMBL/GenBank/DDBJ whole genome shotgun (WGS) entry which is preliminary data.</text>
</comment>
<feature type="transmembrane region" description="Helical" evidence="6">
    <location>
        <begin position="371"/>
        <end position="393"/>
    </location>
</feature>
<keyword evidence="8" id="KW-1185">Reference proteome</keyword>
<comment type="subcellular location">
    <subcellularLocation>
        <location evidence="1">Membrane</location>
        <topology evidence="1">Multi-pass membrane protein</topology>
    </subcellularLocation>
</comment>
<feature type="transmembrane region" description="Helical" evidence="6">
    <location>
        <begin position="14"/>
        <end position="37"/>
    </location>
</feature>
<dbReference type="GO" id="GO:0016020">
    <property type="term" value="C:membrane"/>
    <property type="evidence" value="ECO:0007669"/>
    <property type="project" value="UniProtKB-SubCell"/>
</dbReference>
<dbReference type="EMBL" id="MCGE01000011">
    <property type="protein sequence ID" value="ORZ16511.1"/>
    <property type="molecule type" value="Genomic_DNA"/>
</dbReference>
<gene>
    <name evidence="7" type="ORF">BCR42DRAFT_415210</name>
</gene>
<dbReference type="InterPro" id="IPR003689">
    <property type="entry name" value="ZIP"/>
</dbReference>
<feature type="transmembrane region" description="Helical" evidence="6">
    <location>
        <begin position="338"/>
        <end position="359"/>
    </location>
</feature>
<evidence type="ECO:0000256" key="6">
    <source>
        <dbReference type="SAM" id="Phobius"/>
    </source>
</evidence>
<keyword evidence="2 6" id="KW-0812">Transmembrane</keyword>
<dbReference type="STRING" id="90262.A0A1X2IH67"/>